<evidence type="ECO:0000313" key="4">
    <source>
        <dbReference type="EMBL" id="KAK9133605.1"/>
    </source>
</evidence>
<gene>
    <name evidence="4" type="ORF">Scep_013133</name>
</gene>
<dbReference type="InterPro" id="IPR005630">
    <property type="entry name" value="Terpene_synthase_metal-bd"/>
</dbReference>
<evidence type="ECO:0000256" key="1">
    <source>
        <dbReference type="ARBA" id="ARBA00001946"/>
    </source>
</evidence>
<dbReference type="AlphaFoldDB" id="A0AAP0JII6"/>
<dbReference type="Proteomes" id="UP001419268">
    <property type="component" value="Unassembled WGS sequence"/>
</dbReference>
<evidence type="ECO:0000259" key="3">
    <source>
        <dbReference type="Pfam" id="PF03936"/>
    </source>
</evidence>
<accession>A0AAP0JII6</accession>
<dbReference type="Pfam" id="PF03936">
    <property type="entry name" value="Terpene_synth_C"/>
    <property type="match status" value="1"/>
</dbReference>
<dbReference type="GO" id="GO:0016114">
    <property type="term" value="P:terpenoid biosynthetic process"/>
    <property type="evidence" value="ECO:0007669"/>
    <property type="project" value="InterPro"/>
</dbReference>
<proteinExistence type="predicted"/>
<keyword evidence="2" id="KW-0479">Metal-binding</keyword>
<comment type="cofactor">
    <cofactor evidence="1">
        <name>Mg(2+)</name>
        <dbReference type="ChEBI" id="CHEBI:18420"/>
    </cofactor>
</comment>
<dbReference type="InterPro" id="IPR050148">
    <property type="entry name" value="Terpene_synthase-like"/>
</dbReference>
<evidence type="ECO:0000256" key="2">
    <source>
        <dbReference type="ARBA" id="ARBA00022723"/>
    </source>
</evidence>
<dbReference type="GO" id="GO:0010333">
    <property type="term" value="F:terpene synthase activity"/>
    <property type="evidence" value="ECO:0007669"/>
    <property type="project" value="InterPro"/>
</dbReference>
<comment type="caution">
    <text evidence="4">The sequence shown here is derived from an EMBL/GenBank/DDBJ whole genome shotgun (WGS) entry which is preliminary data.</text>
</comment>
<evidence type="ECO:0000313" key="5">
    <source>
        <dbReference type="Proteomes" id="UP001419268"/>
    </source>
</evidence>
<dbReference type="EMBL" id="JBBNAG010000005">
    <property type="protein sequence ID" value="KAK9133605.1"/>
    <property type="molecule type" value="Genomic_DNA"/>
</dbReference>
<sequence length="169" mass="18741">MVRAANFPRSIARDGKMMVECGCISGYVGEQLVGSVRCFAPGALLYSFAASISGGISLLYIDQLPECMKVCYREVLDVYDEMEELMRHELGTPTSDGRSSSCHIQYAKEGMKQFDGAYLVEAKWLHKGCTPKMEYMQNATISAGCCKLDGPLTKLMNDHIVKHDSHIEL</sequence>
<dbReference type="InterPro" id="IPR008949">
    <property type="entry name" value="Isoprenoid_synthase_dom_sf"/>
</dbReference>
<keyword evidence="5" id="KW-1185">Reference proteome</keyword>
<dbReference type="PANTHER" id="PTHR31225:SF221">
    <property type="entry name" value="(-)-GERMACRENE D SYNTHASE"/>
    <property type="match status" value="1"/>
</dbReference>
<protein>
    <recommendedName>
        <fullName evidence="3">Terpene synthase metal-binding domain-containing protein</fullName>
    </recommendedName>
</protein>
<name>A0AAP0JII6_9MAGN</name>
<organism evidence="4 5">
    <name type="scientific">Stephania cephalantha</name>
    <dbReference type="NCBI Taxonomy" id="152367"/>
    <lineage>
        <taxon>Eukaryota</taxon>
        <taxon>Viridiplantae</taxon>
        <taxon>Streptophyta</taxon>
        <taxon>Embryophyta</taxon>
        <taxon>Tracheophyta</taxon>
        <taxon>Spermatophyta</taxon>
        <taxon>Magnoliopsida</taxon>
        <taxon>Ranunculales</taxon>
        <taxon>Menispermaceae</taxon>
        <taxon>Menispermoideae</taxon>
        <taxon>Cissampelideae</taxon>
        <taxon>Stephania</taxon>
    </lineage>
</organism>
<dbReference type="GO" id="GO:0000287">
    <property type="term" value="F:magnesium ion binding"/>
    <property type="evidence" value="ECO:0007669"/>
    <property type="project" value="InterPro"/>
</dbReference>
<dbReference type="PANTHER" id="PTHR31225">
    <property type="entry name" value="OS04G0344100 PROTEIN-RELATED"/>
    <property type="match status" value="1"/>
</dbReference>
<dbReference type="SUPFAM" id="SSF48576">
    <property type="entry name" value="Terpenoid synthases"/>
    <property type="match status" value="1"/>
</dbReference>
<reference evidence="4 5" key="1">
    <citation type="submission" date="2024-01" db="EMBL/GenBank/DDBJ databases">
        <title>Genome assemblies of Stephania.</title>
        <authorList>
            <person name="Yang L."/>
        </authorList>
    </citation>
    <scope>NUCLEOTIDE SEQUENCE [LARGE SCALE GENOMIC DNA]</scope>
    <source>
        <strain evidence="4">JXDWG</strain>
        <tissue evidence="4">Leaf</tissue>
    </source>
</reference>
<dbReference type="Gene3D" id="1.10.600.10">
    <property type="entry name" value="Farnesyl Diphosphate Synthase"/>
    <property type="match status" value="1"/>
</dbReference>
<feature type="domain" description="Terpene synthase metal-binding" evidence="3">
    <location>
        <begin position="61"/>
        <end position="159"/>
    </location>
</feature>